<reference evidence="8" key="1">
    <citation type="submission" date="2016-11" db="UniProtKB">
        <authorList>
            <consortium name="WormBaseParasite"/>
        </authorList>
    </citation>
    <scope>IDENTIFICATION</scope>
</reference>
<feature type="domain" description="G-protein coupled receptors family 2 profile 2" evidence="6">
    <location>
        <begin position="1"/>
        <end position="136"/>
    </location>
</feature>
<dbReference type="AlphaFoldDB" id="A0A1I7WBJ6"/>
<proteinExistence type="predicted"/>
<dbReference type="WBParaSite" id="Hba_02078">
    <property type="protein sequence ID" value="Hba_02078"/>
    <property type="gene ID" value="Hba_02078"/>
</dbReference>
<evidence type="ECO:0000259" key="6">
    <source>
        <dbReference type="PROSITE" id="PS50261"/>
    </source>
</evidence>
<dbReference type="InterPro" id="IPR000832">
    <property type="entry name" value="GPCR_2_secretin-like"/>
</dbReference>
<dbReference type="GO" id="GO:0005886">
    <property type="term" value="C:plasma membrane"/>
    <property type="evidence" value="ECO:0007669"/>
    <property type="project" value="TreeGrafter"/>
</dbReference>
<dbReference type="PROSITE" id="PS50261">
    <property type="entry name" value="G_PROTEIN_RECEP_F2_4"/>
    <property type="match status" value="1"/>
</dbReference>
<evidence type="ECO:0000313" key="7">
    <source>
        <dbReference type="Proteomes" id="UP000095283"/>
    </source>
</evidence>
<comment type="subcellular location">
    <subcellularLocation>
        <location evidence="1">Membrane</location>
        <topology evidence="1">Multi-pass membrane protein</topology>
    </subcellularLocation>
</comment>
<feature type="transmembrane region" description="Helical" evidence="5">
    <location>
        <begin position="12"/>
        <end position="30"/>
    </location>
</feature>
<organism evidence="7 8">
    <name type="scientific">Heterorhabditis bacteriophora</name>
    <name type="common">Entomopathogenic nematode worm</name>
    <dbReference type="NCBI Taxonomy" id="37862"/>
    <lineage>
        <taxon>Eukaryota</taxon>
        <taxon>Metazoa</taxon>
        <taxon>Ecdysozoa</taxon>
        <taxon>Nematoda</taxon>
        <taxon>Chromadorea</taxon>
        <taxon>Rhabditida</taxon>
        <taxon>Rhabditina</taxon>
        <taxon>Rhabditomorpha</taxon>
        <taxon>Strongyloidea</taxon>
        <taxon>Heterorhabditidae</taxon>
        <taxon>Heterorhabditis</taxon>
    </lineage>
</organism>
<dbReference type="Proteomes" id="UP000095283">
    <property type="component" value="Unplaced"/>
</dbReference>
<dbReference type="PRINTS" id="PR00249">
    <property type="entry name" value="GPCRSECRETIN"/>
</dbReference>
<dbReference type="GO" id="GO:0007166">
    <property type="term" value="P:cell surface receptor signaling pathway"/>
    <property type="evidence" value="ECO:0007669"/>
    <property type="project" value="InterPro"/>
</dbReference>
<feature type="transmembrane region" description="Helical" evidence="5">
    <location>
        <begin position="51"/>
        <end position="71"/>
    </location>
</feature>
<sequence length="197" mass="22672">MDRTDNKVCCSIVAVVLHYFFLASFCWMLLEGYQLYMMLIQVFEPNQTRIFLYYIFSYGFPAVVVAISASSTWSNYGTDQYCWINTSTSTIWAFIGPISVVITVNIIFLLIALKVVLSVTSRDRTNSERIIGWLKYHNIYLTFHIGKTNEWLRRISFMQNSSIKSSTSHMIPDESITLNRSATGLLTDRISNLSDPR</sequence>
<evidence type="ECO:0000256" key="4">
    <source>
        <dbReference type="ARBA" id="ARBA00023136"/>
    </source>
</evidence>
<accession>A0A1I7WBJ6</accession>
<dbReference type="Gene3D" id="1.20.1070.10">
    <property type="entry name" value="Rhodopsin 7-helix transmembrane proteins"/>
    <property type="match status" value="1"/>
</dbReference>
<dbReference type="GO" id="GO:0004930">
    <property type="term" value="F:G protein-coupled receptor activity"/>
    <property type="evidence" value="ECO:0007669"/>
    <property type="project" value="InterPro"/>
</dbReference>
<evidence type="ECO:0000256" key="5">
    <source>
        <dbReference type="SAM" id="Phobius"/>
    </source>
</evidence>
<dbReference type="PANTHER" id="PTHR12011:SF347">
    <property type="entry name" value="FI21270P1-RELATED"/>
    <property type="match status" value="1"/>
</dbReference>
<evidence type="ECO:0000256" key="2">
    <source>
        <dbReference type="ARBA" id="ARBA00022692"/>
    </source>
</evidence>
<name>A0A1I7WBJ6_HETBA</name>
<feature type="transmembrane region" description="Helical" evidence="5">
    <location>
        <begin position="91"/>
        <end position="117"/>
    </location>
</feature>
<evidence type="ECO:0000256" key="1">
    <source>
        <dbReference type="ARBA" id="ARBA00004141"/>
    </source>
</evidence>
<keyword evidence="2 5" id="KW-0812">Transmembrane</keyword>
<evidence type="ECO:0000313" key="8">
    <source>
        <dbReference type="WBParaSite" id="Hba_02078"/>
    </source>
</evidence>
<dbReference type="PANTHER" id="PTHR12011">
    <property type="entry name" value="ADHESION G-PROTEIN COUPLED RECEPTOR"/>
    <property type="match status" value="1"/>
</dbReference>
<keyword evidence="7" id="KW-1185">Reference proteome</keyword>
<protein>
    <submittedName>
        <fullName evidence="8">G_PROTEIN_RECEP_F2_4 domain-containing protein</fullName>
    </submittedName>
</protein>
<keyword evidence="3 5" id="KW-1133">Transmembrane helix</keyword>
<dbReference type="InterPro" id="IPR017981">
    <property type="entry name" value="GPCR_2-like_7TM"/>
</dbReference>
<evidence type="ECO:0000256" key="3">
    <source>
        <dbReference type="ARBA" id="ARBA00022989"/>
    </source>
</evidence>
<dbReference type="Pfam" id="PF00002">
    <property type="entry name" value="7tm_2"/>
    <property type="match status" value="1"/>
</dbReference>
<keyword evidence="4 5" id="KW-0472">Membrane</keyword>